<evidence type="ECO:0000256" key="1">
    <source>
        <dbReference type="ARBA" id="ARBA00010139"/>
    </source>
</evidence>
<dbReference type="PANTHER" id="PTHR42877">
    <property type="entry name" value="L-ORNITHINE N(5)-MONOOXYGENASE-RELATED"/>
    <property type="match status" value="1"/>
</dbReference>
<sequence>MLMSLDPIHANRHMRVICVGAGASGLYLAYKLKHYFTDFTLDIYEKNADIGGTWFENRYPGCACDIPAHNYTYSFHPNPDWSANYAGSSEIYNYFKNFAETYGLRDYITCSHQVTSAVWVENAKEWNLSIRNSDNGTVFEKSCDFFINAAGVLNNWRWPAVSGLESFKGPLLHSAAWNQSIDLSGKRVGLIGNGSSGIQILPQIRKLASHVTTFIRSPTWVSPTKGMEHHTYTDEEKTAFRNVPGKNLEVRKATEKALVADTFPLLLRGSASNLAAEQYMRQQMELKLGNRELASKLLPTFPVGCRRFTPGVGYLESLVENNVTVIFDEVVKLTPTSCITRNNTETELDALICATGFDTTFKPRFSIVGRDGKDLSEEWAQEPRSYLGVAAHGYPNYFMFLGPNSPVGNGPFIIAMETEADYMAQFMNRWQKEEVSSFDPKLEAVNDFIEQKDAGMQNTVWSGDCPCWYKDRRSGKVTALWPGSMLHYMEALANPRYEDFDITYRTRNRFAYFGNGFSQTELNPNIDPVFYIREEDDGIPISRGLQLQSTYNAKTIGNVLDVVKKATM</sequence>
<dbReference type="GO" id="GO:0050661">
    <property type="term" value="F:NADP binding"/>
    <property type="evidence" value="ECO:0007669"/>
    <property type="project" value="InterPro"/>
</dbReference>
<evidence type="ECO:0008006" key="7">
    <source>
        <dbReference type="Google" id="ProtNLM"/>
    </source>
</evidence>
<dbReference type="SUPFAM" id="SSF51905">
    <property type="entry name" value="FAD/NAD(P)-binding domain"/>
    <property type="match status" value="2"/>
</dbReference>
<evidence type="ECO:0000313" key="6">
    <source>
        <dbReference type="Proteomes" id="UP000813461"/>
    </source>
</evidence>
<keyword evidence="4" id="KW-0560">Oxidoreductase</keyword>
<dbReference type="InterPro" id="IPR051209">
    <property type="entry name" value="FAD-bind_Monooxygenase_sf"/>
</dbReference>
<dbReference type="Pfam" id="PF00743">
    <property type="entry name" value="FMO-like"/>
    <property type="match status" value="1"/>
</dbReference>
<dbReference type="GO" id="GO:0050660">
    <property type="term" value="F:flavin adenine dinucleotide binding"/>
    <property type="evidence" value="ECO:0007669"/>
    <property type="project" value="InterPro"/>
</dbReference>
<dbReference type="PANTHER" id="PTHR42877:SF8">
    <property type="entry name" value="MONOOXYGENASE"/>
    <property type="match status" value="1"/>
</dbReference>
<dbReference type="OrthoDB" id="74360at2759"/>
<accession>A0A8K0VX97</accession>
<dbReference type="Proteomes" id="UP000813461">
    <property type="component" value="Unassembled WGS sequence"/>
</dbReference>
<dbReference type="InterPro" id="IPR036188">
    <property type="entry name" value="FAD/NAD-bd_sf"/>
</dbReference>
<protein>
    <recommendedName>
        <fullName evidence="7">FAD/NAD(P)-binding domain-containing protein</fullName>
    </recommendedName>
</protein>
<dbReference type="InterPro" id="IPR020946">
    <property type="entry name" value="Flavin_mOase-like"/>
</dbReference>
<keyword evidence="6" id="KW-1185">Reference proteome</keyword>
<dbReference type="AlphaFoldDB" id="A0A8K0VX97"/>
<keyword evidence="3" id="KW-0274">FAD</keyword>
<evidence type="ECO:0000256" key="3">
    <source>
        <dbReference type="ARBA" id="ARBA00022827"/>
    </source>
</evidence>
<gene>
    <name evidence="5" type="ORF">FB567DRAFT_604618</name>
</gene>
<dbReference type="EMBL" id="JAGMVJ010000013">
    <property type="protein sequence ID" value="KAH7083601.1"/>
    <property type="molecule type" value="Genomic_DNA"/>
</dbReference>
<dbReference type="GO" id="GO:0004499">
    <property type="term" value="F:N,N-dimethylaniline monooxygenase activity"/>
    <property type="evidence" value="ECO:0007669"/>
    <property type="project" value="InterPro"/>
</dbReference>
<evidence type="ECO:0000256" key="2">
    <source>
        <dbReference type="ARBA" id="ARBA00022630"/>
    </source>
</evidence>
<evidence type="ECO:0000256" key="4">
    <source>
        <dbReference type="ARBA" id="ARBA00023002"/>
    </source>
</evidence>
<evidence type="ECO:0000313" key="5">
    <source>
        <dbReference type="EMBL" id="KAH7083601.1"/>
    </source>
</evidence>
<dbReference type="Gene3D" id="3.50.50.60">
    <property type="entry name" value="FAD/NAD(P)-binding domain"/>
    <property type="match status" value="3"/>
</dbReference>
<comment type="caution">
    <text evidence="5">The sequence shown here is derived from an EMBL/GenBank/DDBJ whole genome shotgun (WGS) entry which is preliminary data.</text>
</comment>
<comment type="similarity">
    <text evidence="1">Belongs to the FAD-binding monooxygenase family.</text>
</comment>
<name>A0A8K0VX97_9PLEO</name>
<reference evidence="5" key="1">
    <citation type="journal article" date="2021" name="Nat. Commun.">
        <title>Genetic determinants of endophytism in the Arabidopsis root mycobiome.</title>
        <authorList>
            <person name="Mesny F."/>
            <person name="Miyauchi S."/>
            <person name="Thiergart T."/>
            <person name="Pickel B."/>
            <person name="Atanasova L."/>
            <person name="Karlsson M."/>
            <person name="Huettel B."/>
            <person name="Barry K.W."/>
            <person name="Haridas S."/>
            <person name="Chen C."/>
            <person name="Bauer D."/>
            <person name="Andreopoulos W."/>
            <person name="Pangilinan J."/>
            <person name="LaButti K."/>
            <person name="Riley R."/>
            <person name="Lipzen A."/>
            <person name="Clum A."/>
            <person name="Drula E."/>
            <person name="Henrissat B."/>
            <person name="Kohler A."/>
            <person name="Grigoriev I.V."/>
            <person name="Martin F.M."/>
            <person name="Hacquard S."/>
        </authorList>
    </citation>
    <scope>NUCLEOTIDE SEQUENCE</scope>
    <source>
        <strain evidence="5">MPI-SDFR-AT-0120</strain>
    </source>
</reference>
<dbReference type="PRINTS" id="PR00419">
    <property type="entry name" value="ADXRDTASE"/>
</dbReference>
<organism evidence="5 6">
    <name type="scientific">Paraphoma chrysanthemicola</name>
    <dbReference type="NCBI Taxonomy" id="798071"/>
    <lineage>
        <taxon>Eukaryota</taxon>
        <taxon>Fungi</taxon>
        <taxon>Dikarya</taxon>
        <taxon>Ascomycota</taxon>
        <taxon>Pezizomycotina</taxon>
        <taxon>Dothideomycetes</taxon>
        <taxon>Pleosporomycetidae</taxon>
        <taxon>Pleosporales</taxon>
        <taxon>Pleosporineae</taxon>
        <taxon>Phaeosphaeriaceae</taxon>
        <taxon>Paraphoma</taxon>
    </lineage>
</organism>
<proteinExistence type="inferred from homology"/>
<keyword evidence="2" id="KW-0285">Flavoprotein</keyword>